<dbReference type="eggNOG" id="COG1827">
    <property type="taxonomic scope" value="Bacteria"/>
</dbReference>
<proteinExistence type="predicted"/>
<dbReference type="InterPro" id="IPR036388">
    <property type="entry name" value="WH-like_DNA-bd_sf"/>
</dbReference>
<dbReference type="GO" id="GO:0046872">
    <property type="term" value="F:metal ion binding"/>
    <property type="evidence" value="ECO:0007669"/>
    <property type="project" value="UniProtKB-KW"/>
</dbReference>
<protein>
    <recommendedName>
        <fullName evidence="6">Transcription repressor NadR</fullName>
    </recommendedName>
</protein>
<evidence type="ECO:0000259" key="2">
    <source>
        <dbReference type="Pfam" id="PF02829"/>
    </source>
</evidence>
<name>A0A1I7GGN5_9BACL</name>
<dbReference type="InterPro" id="IPR026043">
    <property type="entry name" value="NadR"/>
</dbReference>
<organism evidence="4 5">
    <name type="scientific">Alicyclobacillus macrosporangiidus</name>
    <dbReference type="NCBI Taxonomy" id="392015"/>
    <lineage>
        <taxon>Bacteria</taxon>
        <taxon>Bacillati</taxon>
        <taxon>Bacillota</taxon>
        <taxon>Bacilli</taxon>
        <taxon>Bacillales</taxon>
        <taxon>Alicyclobacillaceae</taxon>
        <taxon>Alicyclobacillus</taxon>
    </lineage>
</organism>
<dbReference type="PIRSF" id="PIRSF037847">
    <property type="entry name" value="NiaR"/>
    <property type="match status" value="1"/>
</dbReference>
<dbReference type="Pfam" id="PF08279">
    <property type="entry name" value="HTH_11"/>
    <property type="match status" value="1"/>
</dbReference>
<dbReference type="Proteomes" id="UP000183508">
    <property type="component" value="Unassembled WGS sequence"/>
</dbReference>
<evidence type="ECO:0000313" key="5">
    <source>
        <dbReference type="Proteomes" id="UP000183508"/>
    </source>
</evidence>
<feature type="domain" description="3H" evidence="2">
    <location>
        <begin position="76"/>
        <end position="170"/>
    </location>
</feature>
<keyword evidence="5" id="KW-1185">Reference proteome</keyword>
<accession>A0A1I7GGN5</accession>
<gene>
    <name evidence="4" type="ORF">SAMN05421543_102194</name>
</gene>
<dbReference type="STRING" id="392015.SAMN05421543_102194"/>
<feature type="binding site" evidence="1">
    <location>
        <position position="148"/>
    </location>
    <ligand>
        <name>Ni(2+)</name>
        <dbReference type="ChEBI" id="CHEBI:49786"/>
    </ligand>
</feature>
<dbReference type="InterPro" id="IPR004173">
    <property type="entry name" value="3H_domain"/>
</dbReference>
<dbReference type="Gene3D" id="3.30.1340.20">
    <property type="entry name" value="3H domain"/>
    <property type="match status" value="1"/>
</dbReference>
<evidence type="ECO:0000313" key="4">
    <source>
        <dbReference type="EMBL" id="SFU47604.1"/>
    </source>
</evidence>
<feature type="binding site" evidence="1">
    <location>
        <position position="146"/>
    </location>
    <ligand>
        <name>Ni(2+)</name>
        <dbReference type="ChEBI" id="CHEBI:49786"/>
    </ligand>
</feature>
<dbReference type="Pfam" id="PF02829">
    <property type="entry name" value="3H"/>
    <property type="match status" value="1"/>
</dbReference>
<dbReference type="InterPro" id="IPR036390">
    <property type="entry name" value="WH_DNA-bd_sf"/>
</dbReference>
<dbReference type="AlphaFoldDB" id="A0A1I7GGN5"/>
<reference evidence="5" key="1">
    <citation type="submission" date="2016-10" db="EMBL/GenBank/DDBJ databases">
        <authorList>
            <person name="Varghese N."/>
        </authorList>
    </citation>
    <scope>NUCLEOTIDE SEQUENCE [LARGE SCALE GENOMIC DNA]</scope>
    <source>
        <strain evidence="5">DSM 17980</strain>
    </source>
</reference>
<keyword evidence="1" id="KW-0533">Nickel</keyword>
<dbReference type="RefSeq" id="WP_245783811.1">
    <property type="nucleotide sequence ID" value="NZ_FPBV01000002.1"/>
</dbReference>
<feature type="binding site" evidence="1">
    <location>
        <position position="79"/>
    </location>
    <ligand>
        <name>Ni(2+)</name>
        <dbReference type="ChEBI" id="CHEBI:49786"/>
    </ligand>
</feature>
<dbReference type="SUPFAM" id="SSF75500">
    <property type="entry name" value="Putative transcriptional regulator TM1602, C-terminal domain"/>
    <property type="match status" value="1"/>
</dbReference>
<dbReference type="EMBL" id="FPBV01000002">
    <property type="protein sequence ID" value="SFU47604.1"/>
    <property type="molecule type" value="Genomic_DNA"/>
</dbReference>
<sequence>MAVRERGERQQVLLEALRASREPIPGAQLAALCGVTRQVVVHDIALLRAAGEPILSTPRGYWLRPGEAARRPFVLSVCHPPERTETELYTMVDHGLHVVDVVVEHPVYGELRGALHLSSRRDVALFLQRVAETKALLLSSLTEGFHLHTVECRDEGQLHEAVAALRAAGIQVLD</sequence>
<keyword evidence="1" id="KW-0479">Metal-binding</keyword>
<dbReference type="InterPro" id="IPR013196">
    <property type="entry name" value="HTH_11"/>
</dbReference>
<evidence type="ECO:0000259" key="3">
    <source>
        <dbReference type="Pfam" id="PF08279"/>
    </source>
</evidence>
<feature type="binding site" evidence="1">
    <location>
        <position position="87"/>
    </location>
    <ligand>
        <name>Ni(2+)</name>
        <dbReference type="ChEBI" id="CHEBI:49786"/>
    </ligand>
</feature>
<dbReference type="InterPro" id="IPR035922">
    <property type="entry name" value="3H_dom_sf"/>
</dbReference>
<dbReference type="PANTHER" id="PTHR40068:SF1">
    <property type="entry name" value="TRANSCRIPTION REPRESSOR NIAR-RELATED"/>
    <property type="match status" value="1"/>
</dbReference>
<dbReference type="Gene3D" id="1.10.10.10">
    <property type="entry name" value="Winged helix-like DNA-binding domain superfamily/Winged helix DNA-binding domain"/>
    <property type="match status" value="1"/>
</dbReference>
<evidence type="ECO:0000256" key="1">
    <source>
        <dbReference type="PIRSR" id="PIRSR037847-1"/>
    </source>
</evidence>
<dbReference type="PANTHER" id="PTHR40068">
    <property type="entry name" value="TRANSCRIPTION REPRESSOR NIAR-RELATED"/>
    <property type="match status" value="1"/>
</dbReference>
<evidence type="ECO:0008006" key="6">
    <source>
        <dbReference type="Google" id="ProtNLM"/>
    </source>
</evidence>
<feature type="domain" description="Helix-turn-helix type 11" evidence="3">
    <location>
        <begin position="9"/>
        <end position="61"/>
    </location>
</feature>
<dbReference type="SUPFAM" id="SSF46785">
    <property type="entry name" value="Winged helix' DNA-binding domain"/>
    <property type="match status" value="1"/>
</dbReference>